<comment type="caution">
    <text evidence="9">The sequence shown here is derived from an EMBL/GenBank/DDBJ whole genome shotgun (WGS) entry which is preliminary data.</text>
</comment>
<evidence type="ECO:0000259" key="8">
    <source>
        <dbReference type="SMART" id="SM00014"/>
    </source>
</evidence>
<reference evidence="9 10" key="1">
    <citation type="submission" date="2017-11" db="EMBL/GenBank/DDBJ databases">
        <title>Genomic Encyclopedia of Archaeal and Bacterial Type Strains, Phase II (KMG-II): From Individual Species to Whole Genera.</title>
        <authorList>
            <person name="Goeker M."/>
        </authorList>
    </citation>
    <scope>NUCLEOTIDE SEQUENCE [LARGE SCALE GENOMIC DNA]</scope>
    <source>
        <strain evidence="9 10">DSM 25625</strain>
    </source>
</reference>
<feature type="domain" description="Phosphatidic acid phosphatase type 2/haloperoxidase" evidence="8">
    <location>
        <begin position="107"/>
        <end position="210"/>
    </location>
</feature>
<dbReference type="InterPro" id="IPR000326">
    <property type="entry name" value="PAP2/HPO"/>
</dbReference>
<keyword evidence="5 7" id="KW-1133">Transmembrane helix</keyword>
<evidence type="ECO:0000256" key="6">
    <source>
        <dbReference type="ARBA" id="ARBA00023136"/>
    </source>
</evidence>
<evidence type="ECO:0000256" key="2">
    <source>
        <dbReference type="ARBA" id="ARBA00022475"/>
    </source>
</evidence>
<dbReference type="GO" id="GO:0016787">
    <property type="term" value="F:hydrolase activity"/>
    <property type="evidence" value="ECO:0007669"/>
    <property type="project" value="UniProtKB-KW"/>
</dbReference>
<evidence type="ECO:0000256" key="5">
    <source>
        <dbReference type="ARBA" id="ARBA00022989"/>
    </source>
</evidence>
<dbReference type="PANTHER" id="PTHR14969:SF62">
    <property type="entry name" value="DECAPRENYLPHOSPHORYL-5-PHOSPHORIBOSE PHOSPHATASE RV3807C-RELATED"/>
    <property type="match status" value="1"/>
</dbReference>
<organism evidence="9 10">
    <name type="scientific">Compostimonas suwonensis</name>
    <dbReference type="NCBI Taxonomy" id="1048394"/>
    <lineage>
        <taxon>Bacteria</taxon>
        <taxon>Bacillati</taxon>
        <taxon>Actinomycetota</taxon>
        <taxon>Actinomycetes</taxon>
        <taxon>Micrococcales</taxon>
        <taxon>Microbacteriaceae</taxon>
        <taxon>Compostimonas</taxon>
    </lineage>
</organism>
<keyword evidence="2" id="KW-1003">Cell membrane</keyword>
<dbReference type="CDD" id="cd03392">
    <property type="entry name" value="PAP2_like_2"/>
    <property type="match status" value="1"/>
</dbReference>
<name>A0A2M9BCI2_9MICO</name>
<feature type="transmembrane region" description="Helical" evidence="7">
    <location>
        <begin position="195"/>
        <end position="215"/>
    </location>
</feature>
<keyword evidence="3 7" id="KW-0812">Transmembrane</keyword>
<feature type="transmembrane region" description="Helical" evidence="7">
    <location>
        <begin position="79"/>
        <end position="100"/>
    </location>
</feature>
<dbReference type="OrthoDB" id="5289372at2"/>
<dbReference type="SUPFAM" id="SSF48317">
    <property type="entry name" value="Acid phosphatase/Vanadium-dependent haloperoxidase"/>
    <property type="match status" value="1"/>
</dbReference>
<accession>A0A2M9BCI2</accession>
<evidence type="ECO:0000313" key="9">
    <source>
        <dbReference type="EMBL" id="PJJ55656.1"/>
    </source>
</evidence>
<keyword evidence="10" id="KW-1185">Reference proteome</keyword>
<evidence type="ECO:0000256" key="7">
    <source>
        <dbReference type="SAM" id="Phobius"/>
    </source>
</evidence>
<keyword evidence="4" id="KW-0378">Hydrolase</keyword>
<dbReference type="Proteomes" id="UP000230161">
    <property type="component" value="Unassembled WGS sequence"/>
</dbReference>
<feature type="transmembrane region" description="Helical" evidence="7">
    <location>
        <begin position="24"/>
        <end position="45"/>
    </location>
</feature>
<gene>
    <name evidence="9" type="ORF">CLV54_3006</name>
</gene>
<comment type="subcellular location">
    <subcellularLocation>
        <location evidence="1">Cell membrane</location>
        <topology evidence="1">Multi-pass membrane protein</topology>
    </subcellularLocation>
</comment>
<dbReference type="EMBL" id="PGFB01000005">
    <property type="protein sequence ID" value="PJJ55656.1"/>
    <property type="molecule type" value="Genomic_DNA"/>
</dbReference>
<feature type="transmembrane region" description="Helical" evidence="7">
    <location>
        <begin position="169"/>
        <end position="189"/>
    </location>
</feature>
<dbReference type="AlphaFoldDB" id="A0A2M9BCI2"/>
<dbReference type="InterPro" id="IPR036938">
    <property type="entry name" value="PAP2/HPO_sf"/>
</dbReference>
<dbReference type="SMART" id="SM00014">
    <property type="entry name" value="acidPPc"/>
    <property type="match status" value="1"/>
</dbReference>
<dbReference type="Pfam" id="PF01569">
    <property type="entry name" value="PAP2"/>
    <property type="match status" value="1"/>
</dbReference>
<evidence type="ECO:0000256" key="1">
    <source>
        <dbReference type="ARBA" id="ARBA00004651"/>
    </source>
</evidence>
<dbReference type="Gene3D" id="1.20.144.10">
    <property type="entry name" value="Phosphatidic acid phosphatase type 2/haloperoxidase"/>
    <property type="match status" value="2"/>
</dbReference>
<dbReference type="PANTHER" id="PTHR14969">
    <property type="entry name" value="SPHINGOSINE-1-PHOSPHATE PHOSPHOHYDROLASE"/>
    <property type="match status" value="1"/>
</dbReference>
<protein>
    <submittedName>
        <fullName evidence="9">Undecaprenyl-diphosphatase</fullName>
    </submittedName>
</protein>
<evidence type="ECO:0000256" key="3">
    <source>
        <dbReference type="ARBA" id="ARBA00022692"/>
    </source>
</evidence>
<dbReference type="GO" id="GO:0005886">
    <property type="term" value="C:plasma membrane"/>
    <property type="evidence" value="ECO:0007669"/>
    <property type="project" value="UniProtKB-SubCell"/>
</dbReference>
<sequence>METTTPASDPAGGIPVERRLHRRWPVLGAVTAVIVVVLMGLVIVVRERGLPFSIDEEWLEELLELRDPFWDGAALVMDFLGGGLMGVFVVPGLIVVTLLIYRRPWGAGYYAAATVLSAALVQIIKNVVGRPRPEDMLVTSDFGSFPSGHVANAATMAVALGILFPRVWVWVAGVLYTVLMLLSRTYLGAHWLTDTIGGIVLGAGVAVLVWAPFAARLHRERRLPHRPFWMPQTGSRGPDGPAGSA</sequence>
<proteinExistence type="predicted"/>
<dbReference type="RefSeq" id="WP_100345762.1">
    <property type="nucleotide sequence ID" value="NZ_PGFB01000005.1"/>
</dbReference>
<evidence type="ECO:0000313" key="10">
    <source>
        <dbReference type="Proteomes" id="UP000230161"/>
    </source>
</evidence>
<evidence type="ECO:0000256" key="4">
    <source>
        <dbReference type="ARBA" id="ARBA00022801"/>
    </source>
</evidence>
<keyword evidence="6 7" id="KW-0472">Membrane</keyword>